<evidence type="ECO:0000313" key="2">
    <source>
        <dbReference type="EMBL" id="KAJ8949103.1"/>
    </source>
</evidence>
<dbReference type="Pfam" id="PF00075">
    <property type="entry name" value="RNase_H"/>
    <property type="match status" value="1"/>
</dbReference>
<keyword evidence="3" id="KW-1185">Reference proteome</keyword>
<evidence type="ECO:0000259" key="1">
    <source>
        <dbReference type="PROSITE" id="PS50879"/>
    </source>
</evidence>
<feature type="domain" description="RNase H type-1" evidence="1">
    <location>
        <begin position="1"/>
        <end position="94"/>
    </location>
</feature>
<reference evidence="2" key="1">
    <citation type="journal article" date="2023" name="Insect Mol. Biol.">
        <title>Genome sequencing provides insights into the evolution of gene families encoding plant cell wall-degrading enzymes in longhorned beetles.</title>
        <authorList>
            <person name="Shin N.R."/>
            <person name="Okamura Y."/>
            <person name="Kirsch R."/>
            <person name="Pauchet Y."/>
        </authorList>
    </citation>
    <scope>NUCLEOTIDE SEQUENCE</scope>
    <source>
        <strain evidence="2">MMC_N1</strain>
    </source>
</reference>
<dbReference type="PROSITE" id="PS50879">
    <property type="entry name" value="RNASE_H_1"/>
    <property type="match status" value="1"/>
</dbReference>
<dbReference type="InterPro" id="IPR012337">
    <property type="entry name" value="RNaseH-like_sf"/>
</dbReference>
<comment type="caution">
    <text evidence="2">The sequence shown here is derived from an EMBL/GenBank/DDBJ whole genome shotgun (WGS) entry which is preliminary data.</text>
</comment>
<organism evidence="2 3">
    <name type="scientific">Molorchus minor</name>
    <dbReference type="NCBI Taxonomy" id="1323400"/>
    <lineage>
        <taxon>Eukaryota</taxon>
        <taxon>Metazoa</taxon>
        <taxon>Ecdysozoa</taxon>
        <taxon>Arthropoda</taxon>
        <taxon>Hexapoda</taxon>
        <taxon>Insecta</taxon>
        <taxon>Pterygota</taxon>
        <taxon>Neoptera</taxon>
        <taxon>Endopterygota</taxon>
        <taxon>Coleoptera</taxon>
        <taxon>Polyphaga</taxon>
        <taxon>Cucujiformia</taxon>
        <taxon>Chrysomeloidea</taxon>
        <taxon>Cerambycidae</taxon>
        <taxon>Lamiinae</taxon>
        <taxon>Monochamini</taxon>
        <taxon>Molorchus</taxon>
    </lineage>
</organism>
<dbReference type="CDD" id="cd09276">
    <property type="entry name" value="Rnase_HI_RT_non_LTR"/>
    <property type="match status" value="1"/>
</dbReference>
<dbReference type="Gene3D" id="3.30.420.10">
    <property type="entry name" value="Ribonuclease H-like superfamily/Ribonuclease H"/>
    <property type="match status" value="1"/>
</dbReference>
<protein>
    <recommendedName>
        <fullName evidence="1">RNase H type-1 domain-containing protein</fullName>
    </recommendedName>
</protein>
<proteinExistence type="predicted"/>
<dbReference type="InterPro" id="IPR036397">
    <property type="entry name" value="RNaseH_sf"/>
</dbReference>
<accession>A0ABQ9IQP7</accession>
<sequence length="188" mass="20705">MTPRLQAEVYAILACGLESLKRVPNGRIIQICSESQAAWLAIESSKVKSRLALECKMTLNDLASRNQVTLTWVPGHSGVRGNVKADRLAREGVRKVAYWAGAHARGTGLNGATKEHIIEGPSLKLTKCLLEDPECRWCLEDEETSSHVFTECPAIARVREGYFGNTDNVKNIQPRKVCTFTKEVGIPG</sequence>
<evidence type="ECO:0000313" key="3">
    <source>
        <dbReference type="Proteomes" id="UP001162164"/>
    </source>
</evidence>
<dbReference type="Proteomes" id="UP001162164">
    <property type="component" value="Unassembled WGS sequence"/>
</dbReference>
<gene>
    <name evidence="2" type="ORF">NQ317_006990</name>
</gene>
<dbReference type="EMBL" id="JAPWTJ010004035">
    <property type="protein sequence ID" value="KAJ8949103.1"/>
    <property type="molecule type" value="Genomic_DNA"/>
</dbReference>
<name>A0ABQ9IQP7_9CUCU</name>
<dbReference type="SUPFAM" id="SSF53098">
    <property type="entry name" value="Ribonuclease H-like"/>
    <property type="match status" value="1"/>
</dbReference>
<dbReference type="InterPro" id="IPR002156">
    <property type="entry name" value="RNaseH_domain"/>
</dbReference>